<evidence type="ECO:0000313" key="1">
    <source>
        <dbReference type="EMBL" id="KSU89237.1"/>
    </source>
</evidence>
<dbReference type="AlphaFoldDB" id="A0A0V8JQC4"/>
<name>A0A0V8JQC4_9BACI</name>
<dbReference type="EMBL" id="LNQP01000008">
    <property type="protein sequence ID" value="KSU89237.1"/>
    <property type="molecule type" value="Genomic_DNA"/>
</dbReference>
<protein>
    <submittedName>
        <fullName evidence="1">Uncharacterized protein</fullName>
    </submittedName>
</protein>
<evidence type="ECO:0000313" key="2">
    <source>
        <dbReference type="Proteomes" id="UP000053681"/>
    </source>
</evidence>
<dbReference type="Proteomes" id="UP000053681">
    <property type="component" value="Unassembled WGS sequence"/>
</dbReference>
<proteinExistence type="predicted"/>
<keyword evidence="2" id="KW-1185">Reference proteome</keyword>
<gene>
    <name evidence="1" type="ORF">AS180_03665</name>
</gene>
<organism evidence="1 2">
    <name type="scientific">Priestia veravalensis</name>
    <dbReference type="NCBI Taxonomy" id="1414648"/>
    <lineage>
        <taxon>Bacteria</taxon>
        <taxon>Bacillati</taxon>
        <taxon>Bacillota</taxon>
        <taxon>Bacilli</taxon>
        <taxon>Bacillales</taxon>
        <taxon>Bacillaceae</taxon>
        <taxon>Priestia</taxon>
    </lineage>
</organism>
<accession>A0A0V8JQC4</accession>
<dbReference type="RefSeq" id="WP_062686430.1">
    <property type="nucleotide sequence ID" value="NZ_KQ758630.1"/>
</dbReference>
<comment type="caution">
    <text evidence="1">The sequence shown here is derived from an EMBL/GenBank/DDBJ whole genome shotgun (WGS) entry which is preliminary data.</text>
</comment>
<reference evidence="1 2" key="1">
    <citation type="submission" date="2015-11" db="EMBL/GenBank/DDBJ databases">
        <title>Bacillus caseinolyticus sp nov.</title>
        <authorList>
            <person name="Dastager S.G."/>
            <person name="Mawlankar R."/>
        </authorList>
    </citation>
    <scope>NUCLEOTIDE SEQUENCE [LARGE SCALE GENOMIC DNA]</scope>
    <source>
        <strain evidence="1 2">SGD-V-76</strain>
    </source>
</reference>
<sequence length="71" mass="8468">MKANDKLIKEMEAFDDAFPNGVFAIPRNPNDPRIKVRALWDYCKKKWIDIEFISEEELKQFLTKSNNYKNT</sequence>